<dbReference type="InterPro" id="IPR051257">
    <property type="entry name" value="Diverse_CBS-Domain"/>
</dbReference>
<reference evidence="4 5" key="1">
    <citation type="journal article" date="2019" name="Int. J. Syst. Evol. Microbiol.">
        <title>The Global Catalogue of Microorganisms (GCM) 10K type strain sequencing project: providing services to taxonomists for standard genome sequencing and annotation.</title>
        <authorList>
            <consortium name="The Broad Institute Genomics Platform"/>
            <consortium name="The Broad Institute Genome Sequencing Center for Infectious Disease"/>
            <person name="Wu L."/>
            <person name="Ma J."/>
        </authorList>
    </citation>
    <scope>NUCLEOTIDE SEQUENCE [LARGE SCALE GENOMIC DNA]</scope>
    <source>
        <strain evidence="4 5">CGMCC 1.12563</strain>
    </source>
</reference>
<dbReference type="PANTHER" id="PTHR43080">
    <property type="entry name" value="CBS DOMAIN-CONTAINING PROTEIN CBSX3, MITOCHONDRIAL"/>
    <property type="match status" value="1"/>
</dbReference>
<dbReference type="AlphaFoldDB" id="A0ABD6AUD0"/>
<accession>A0ABD6AUD0</accession>
<dbReference type="Pfam" id="PF00571">
    <property type="entry name" value="CBS"/>
    <property type="match status" value="2"/>
</dbReference>
<dbReference type="PROSITE" id="PS51371">
    <property type="entry name" value="CBS"/>
    <property type="match status" value="2"/>
</dbReference>
<dbReference type="SMART" id="SM00116">
    <property type="entry name" value="CBS"/>
    <property type="match status" value="2"/>
</dbReference>
<evidence type="ECO:0000256" key="1">
    <source>
        <dbReference type="ARBA" id="ARBA00023122"/>
    </source>
</evidence>
<gene>
    <name evidence="4" type="ORF">ACFSBT_08820</name>
</gene>
<dbReference type="SUPFAM" id="SSF54631">
    <property type="entry name" value="CBS-domain pair"/>
    <property type="match status" value="1"/>
</dbReference>
<dbReference type="EMBL" id="JBHUDC010000003">
    <property type="protein sequence ID" value="MFD1513379.1"/>
    <property type="molecule type" value="Genomic_DNA"/>
</dbReference>
<dbReference type="InterPro" id="IPR000644">
    <property type="entry name" value="CBS_dom"/>
</dbReference>
<sequence>MSLATLARDEVVTASPDASGTELARQMRDETVGCVVITEDDRPVGLVTDRDLTIRLVADGHDPATTTARDVMTEHPTTVDVGTGLYELTEVMEDNAVRRMPVVDGDRLAGIITLDDVQGLLVDELDNLSDVIEEESPDY</sequence>
<dbReference type="PANTHER" id="PTHR43080:SF2">
    <property type="entry name" value="CBS DOMAIN-CONTAINING PROTEIN"/>
    <property type="match status" value="1"/>
</dbReference>
<dbReference type="InterPro" id="IPR046342">
    <property type="entry name" value="CBS_dom_sf"/>
</dbReference>
<feature type="domain" description="CBS" evidence="3">
    <location>
        <begin position="72"/>
        <end position="127"/>
    </location>
</feature>
<dbReference type="Proteomes" id="UP001597187">
    <property type="component" value="Unassembled WGS sequence"/>
</dbReference>
<comment type="caution">
    <text evidence="4">The sequence shown here is derived from an EMBL/GenBank/DDBJ whole genome shotgun (WGS) entry which is preliminary data.</text>
</comment>
<evidence type="ECO:0000256" key="2">
    <source>
        <dbReference type="PROSITE-ProRule" id="PRU00703"/>
    </source>
</evidence>
<proteinExistence type="predicted"/>
<keyword evidence="1 2" id="KW-0129">CBS domain</keyword>
<feature type="domain" description="CBS" evidence="3">
    <location>
        <begin position="6"/>
        <end position="63"/>
    </location>
</feature>
<protein>
    <submittedName>
        <fullName evidence="4">CBS domain-containing protein</fullName>
    </submittedName>
</protein>
<organism evidence="4 5">
    <name type="scientific">Halomarina rubra</name>
    <dbReference type="NCBI Taxonomy" id="2071873"/>
    <lineage>
        <taxon>Archaea</taxon>
        <taxon>Methanobacteriati</taxon>
        <taxon>Methanobacteriota</taxon>
        <taxon>Stenosarchaea group</taxon>
        <taxon>Halobacteria</taxon>
        <taxon>Halobacteriales</taxon>
        <taxon>Natronomonadaceae</taxon>
        <taxon>Halomarina</taxon>
    </lineage>
</organism>
<dbReference type="Gene3D" id="3.10.580.10">
    <property type="entry name" value="CBS-domain"/>
    <property type="match status" value="1"/>
</dbReference>
<dbReference type="RefSeq" id="WP_250873331.1">
    <property type="nucleotide sequence ID" value="NZ_JALXFV010000003.1"/>
</dbReference>
<keyword evidence="5" id="KW-1185">Reference proteome</keyword>
<evidence type="ECO:0000259" key="3">
    <source>
        <dbReference type="PROSITE" id="PS51371"/>
    </source>
</evidence>
<evidence type="ECO:0000313" key="5">
    <source>
        <dbReference type="Proteomes" id="UP001597187"/>
    </source>
</evidence>
<name>A0ABD6AUD0_9EURY</name>
<evidence type="ECO:0000313" key="4">
    <source>
        <dbReference type="EMBL" id="MFD1513379.1"/>
    </source>
</evidence>